<evidence type="ECO:0000256" key="4">
    <source>
        <dbReference type="ARBA" id="ARBA00023163"/>
    </source>
</evidence>
<dbReference type="InterPro" id="IPR016177">
    <property type="entry name" value="DNA-bd_dom_sf"/>
</dbReference>
<dbReference type="InterPro" id="IPR036955">
    <property type="entry name" value="AP2/ERF_dom_sf"/>
</dbReference>
<sequence>MALSLQSSCVMLDIAHDHSCLLDLVSKMGSEPSFHEELYYDLMMSSSDLSLYEDIAQEEELEIMIASLEHVLSEGSATHPANATMKEPRRFSYTSSSAIIANFNCGSSQPSEEEILFASLTQSSITNQLLNHMALEDTEFDKLLAEVSSIDWSDARNEEAFHDSMEALEEKGRSGEPEPEPEPEHINVATRYTIHENKKRKLRGVRQRSWTKWAAEIRDPKKGVRVWLGTFNSPEDAARAYDKKAFEFKGARAHLNFPDEIFGVIEEGFSF</sequence>
<evidence type="ECO:0000256" key="3">
    <source>
        <dbReference type="ARBA" id="ARBA00023125"/>
    </source>
</evidence>
<dbReference type="SMART" id="SM00380">
    <property type="entry name" value="AP2"/>
    <property type="match status" value="1"/>
</dbReference>
<evidence type="ECO:0000256" key="1">
    <source>
        <dbReference type="ARBA" id="ARBA00004123"/>
    </source>
</evidence>
<comment type="caution">
    <text evidence="7">The sequence shown here is derived from an EMBL/GenBank/DDBJ whole genome shotgun (WGS) entry which is preliminary data.</text>
</comment>
<dbReference type="FunFam" id="3.30.730.10:FF:000001">
    <property type="entry name" value="Ethylene-responsive transcription factor 2"/>
    <property type="match status" value="1"/>
</dbReference>
<dbReference type="Proteomes" id="UP000886520">
    <property type="component" value="Chromosome 4"/>
</dbReference>
<proteinExistence type="predicted"/>
<dbReference type="PRINTS" id="PR00367">
    <property type="entry name" value="ETHRSPELEMNT"/>
</dbReference>
<dbReference type="InterPro" id="IPR001471">
    <property type="entry name" value="AP2/ERF_dom"/>
</dbReference>
<dbReference type="GO" id="GO:0005634">
    <property type="term" value="C:nucleus"/>
    <property type="evidence" value="ECO:0007669"/>
    <property type="project" value="UniProtKB-SubCell"/>
</dbReference>
<keyword evidence="3" id="KW-0238">DNA-binding</keyword>
<dbReference type="GO" id="GO:0003700">
    <property type="term" value="F:DNA-binding transcription factor activity"/>
    <property type="evidence" value="ECO:0007669"/>
    <property type="project" value="InterPro"/>
</dbReference>
<evidence type="ECO:0000313" key="8">
    <source>
        <dbReference type="Proteomes" id="UP000886520"/>
    </source>
</evidence>
<dbReference type="SUPFAM" id="SSF54171">
    <property type="entry name" value="DNA-binding domain"/>
    <property type="match status" value="1"/>
</dbReference>
<feature type="domain" description="AP2/ERF" evidence="6">
    <location>
        <begin position="201"/>
        <end position="258"/>
    </location>
</feature>
<dbReference type="PROSITE" id="PS51032">
    <property type="entry name" value="AP2_ERF"/>
    <property type="match status" value="1"/>
</dbReference>
<dbReference type="GO" id="GO:0009873">
    <property type="term" value="P:ethylene-activated signaling pathway"/>
    <property type="evidence" value="ECO:0007669"/>
    <property type="project" value="InterPro"/>
</dbReference>
<dbReference type="CDD" id="cd00018">
    <property type="entry name" value="AP2"/>
    <property type="match status" value="1"/>
</dbReference>
<dbReference type="GO" id="GO:0003677">
    <property type="term" value="F:DNA binding"/>
    <property type="evidence" value="ECO:0007669"/>
    <property type="project" value="UniProtKB-KW"/>
</dbReference>
<keyword evidence="5" id="KW-0539">Nucleus</keyword>
<organism evidence="7 8">
    <name type="scientific">Adiantum capillus-veneris</name>
    <name type="common">Maidenhair fern</name>
    <dbReference type="NCBI Taxonomy" id="13818"/>
    <lineage>
        <taxon>Eukaryota</taxon>
        <taxon>Viridiplantae</taxon>
        <taxon>Streptophyta</taxon>
        <taxon>Embryophyta</taxon>
        <taxon>Tracheophyta</taxon>
        <taxon>Polypodiopsida</taxon>
        <taxon>Polypodiidae</taxon>
        <taxon>Polypodiales</taxon>
        <taxon>Pteridineae</taxon>
        <taxon>Pteridaceae</taxon>
        <taxon>Vittarioideae</taxon>
        <taxon>Adiantum</taxon>
    </lineage>
</organism>
<protein>
    <recommendedName>
        <fullName evidence="6">AP2/ERF domain-containing protein</fullName>
    </recommendedName>
</protein>
<evidence type="ECO:0000259" key="6">
    <source>
        <dbReference type="PROSITE" id="PS51032"/>
    </source>
</evidence>
<dbReference type="PANTHER" id="PTHR31190">
    <property type="entry name" value="DNA-BINDING DOMAIN"/>
    <property type="match status" value="1"/>
</dbReference>
<dbReference type="EMBL" id="JABFUD020000004">
    <property type="protein sequence ID" value="KAI5081022.1"/>
    <property type="molecule type" value="Genomic_DNA"/>
</dbReference>
<evidence type="ECO:0000313" key="7">
    <source>
        <dbReference type="EMBL" id="KAI5081022.1"/>
    </source>
</evidence>
<dbReference type="OrthoDB" id="10038011at2759"/>
<dbReference type="Pfam" id="PF00847">
    <property type="entry name" value="AP2"/>
    <property type="match status" value="1"/>
</dbReference>
<dbReference type="AlphaFoldDB" id="A0A9D4ZPC4"/>
<evidence type="ECO:0000256" key="2">
    <source>
        <dbReference type="ARBA" id="ARBA00023015"/>
    </source>
</evidence>
<dbReference type="Gene3D" id="3.30.730.10">
    <property type="entry name" value="AP2/ERF domain"/>
    <property type="match status" value="1"/>
</dbReference>
<accession>A0A9D4ZPC4</accession>
<keyword evidence="4" id="KW-0804">Transcription</keyword>
<keyword evidence="8" id="KW-1185">Reference proteome</keyword>
<reference evidence="7" key="1">
    <citation type="submission" date="2021-01" db="EMBL/GenBank/DDBJ databases">
        <title>Adiantum capillus-veneris genome.</title>
        <authorList>
            <person name="Fang Y."/>
            <person name="Liao Q."/>
        </authorList>
    </citation>
    <scope>NUCLEOTIDE SEQUENCE</scope>
    <source>
        <strain evidence="7">H3</strain>
        <tissue evidence="7">Leaf</tissue>
    </source>
</reference>
<gene>
    <name evidence="7" type="ORF">GOP47_0004205</name>
</gene>
<evidence type="ECO:0000256" key="5">
    <source>
        <dbReference type="ARBA" id="ARBA00023242"/>
    </source>
</evidence>
<keyword evidence="2" id="KW-0805">Transcription regulation</keyword>
<name>A0A9D4ZPC4_ADICA</name>
<dbReference type="InterPro" id="IPR044808">
    <property type="entry name" value="ERF_plant"/>
</dbReference>
<comment type="subcellular location">
    <subcellularLocation>
        <location evidence="1">Nucleus</location>
    </subcellularLocation>
</comment>